<keyword evidence="2" id="KW-1185">Reference proteome</keyword>
<dbReference type="Gene3D" id="2.160.20.70">
    <property type="match status" value="1"/>
</dbReference>
<dbReference type="Proteomes" id="UP000245609">
    <property type="component" value="Unassembled WGS sequence"/>
</dbReference>
<name>A0A2T9ZBH6_9FUNG</name>
<evidence type="ECO:0000313" key="2">
    <source>
        <dbReference type="Proteomes" id="UP000245609"/>
    </source>
</evidence>
<dbReference type="EMBL" id="MBFS01000707">
    <property type="protein sequence ID" value="PVV01915.1"/>
    <property type="molecule type" value="Genomic_DNA"/>
</dbReference>
<dbReference type="GO" id="GO:0007023">
    <property type="term" value="P:post-chaperonin tubulin folding pathway"/>
    <property type="evidence" value="ECO:0007669"/>
    <property type="project" value="InterPro"/>
</dbReference>
<accession>A0A2T9ZBH6</accession>
<proteinExistence type="predicted"/>
<sequence>MLINSSGLLNKTHCVILVSEISAKSNLRKSKTRSGYKNFGLLSTTKKETLNKIKSSATELGKDQGTKSKLSFRSLRPTKPILTNLRPNIRGDSKDLIEDSRPKELASTASDSYIFCNLNGTSPQNDYLIESYDRCWIDLVEEKQIKAVYIKNIRLEESKGLDIYLNFDITPIIETSSGIRFCNYKENDSGKNATQFTVNDFNWLKKHKSPNWTTFDDNDPCYIDPSNLIELNSQNKQKLATLKEIEPLSSTGVSKVCFPQLPDILSKLEFYK</sequence>
<dbReference type="PANTHER" id="PTHR15139:SF0">
    <property type="entry name" value="TUBULIN-SPECIFIC CHAPERONE C"/>
    <property type="match status" value="1"/>
</dbReference>
<reference evidence="1 2" key="1">
    <citation type="journal article" date="2018" name="MBio">
        <title>Comparative Genomics Reveals the Core Gene Toolbox for the Fungus-Insect Symbiosis.</title>
        <authorList>
            <person name="Wang Y."/>
            <person name="Stata M."/>
            <person name="Wang W."/>
            <person name="Stajich J.E."/>
            <person name="White M.M."/>
            <person name="Moncalvo J.M."/>
        </authorList>
    </citation>
    <scope>NUCLEOTIDE SEQUENCE [LARGE SCALE GENOMIC DNA]</scope>
    <source>
        <strain evidence="1 2">SC-DP-2</strain>
    </source>
</reference>
<dbReference type="GO" id="GO:0005737">
    <property type="term" value="C:cytoplasm"/>
    <property type="evidence" value="ECO:0007669"/>
    <property type="project" value="TreeGrafter"/>
</dbReference>
<dbReference type="OrthoDB" id="194775at2759"/>
<dbReference type="AlphaFoldDB" id="A0A2T9ZBH6"/>
<evidence type="ECO:0000313" key="1">
    <source>
        <dbReference type="EMBL" id="PVV01915.1"/>
    </source>
</evidence>
<gene>
    <name evidence="1" type="ORF">BB560_003648</name>
</gene>
<comment type="caution">
    <text evidence="1">The sequence shown here is derived from an EMBL/GenBank/DDBJ whole genome shotgun (WGS) entry which is preliminary data.</text>
</comment>
<organism evidence="1 2">
    <name type="scientific">Smittium megazygosporum</name>
    <dbReference type="NCBI Taxonomy" id="133381"/>
    <lineage>
        <taxon>Eukaryota</taxon>
        <taxon>Fungi</taxon>
        <taxon>Fungi incertae sedis</taxon>
        <taxon>Zoopagomycota</taxon>
        <taxon>Kickxellomycotina</taxon>
        <taxon>Harpellomycetes</taxon>
        <taxon>Harpellales</taxon>
        <taxon>Legeriomycetaceae</taxon>
        <taxon>Smittium</taxon>
    </lineage>
</organism>
<protein>
    <submittedName>
        <fullName evidence="1">Uncharacterized protein</fullName>
    </submittedName>
</protein>
<dbReference type="InterPro" id="IPR027684">
    <property type="entry name" value="TBCC"/>
</dbReference>
<dbReference type="PANTHER" id="PTHR15139">
    <property type="entry name" value="TUBULIN FOLDING COFACTOR C"/>
    <property type="match status" value="1"/>
</dbReference>
<dbReference type="InterPro" id="IPR016098">
    <property type="entry name" value="CAP/MinC_C"/>
</dbReference>
<dbReference type="STRING" id="133381.A0A2T9ZBH6"/>
<dbReference type="GO" id="GO:0007021">
    <property type="term" value="P:tubulin complex assembly"/>
    <property type="evidence" value="ECO:0007669"/>
    <property type="project" value="TreeGrafter"/>
</dbReference>